<evidence type="ECO:0000256" key="3">
    <source>
        <dbReference type="ARBA" id="ARBA00022692"/>
    </source>
</evidence>
<dbReference type="AlphaFoldDB" id="A0AA35X612"/>
<keyword evidence="3 6" id="KW-0812">Transmembrane</keyword>
<comment type="subcellular location">
    <subcellularLocation>
        <location evidence="1">Membrane</location>
        <topology evidence="1">Multi-pass membrane protein</topology>
    </subcellularLocation>
</comment>
<dbReference type="GO" id="GO:0061630">
    <property type="term" value="F:ubiquitin protein ligase activity"/>
    <property type="evidence" value="ECO:0007669"/>
    <property type="project" value="InterPro"/>
</dbReference>
<evidence type="ECO:0000313" key="7">
    <source>
        <dbReference type="EMBL" id="CAI8039445.1"/>
    </source>
</evidence>
<evidence type="ECO:0000313" key="8">
    <source>
        <dbReference type="Proteomes" id="UP001174909"/>
    </source>
</evidence>
<reference evidence="7" key="1">
    <citation type="submission" date="2023-03" db="EMBL/GenBank/DDBJ databases">
        <authorList>
            <person name="Steffen K."/>
            <person name="Cardenas P."/>
        </authorList>
    </citation>
    <scope>NUCLEOTIDE SEQUENCE</scope>
</reference>
<keyword evidence="4 6" id="KW-1133">Transmembrane helix</keyword>
<comment type="similarity">
    <text evidence="2">Belongs to the TMEM129 family.</text>
</comment>
<proteinExistence type="inferred from homology"/>
<comment type="caution">
    <text evidence="7">The sequence shown here is derived from an EMBL/GenBank/DDBJ whole genome shotgun (WGS) entry which is preliminary data.</text>
</comment>
<protein>
    <submittedName>
        <fullName evidence="7">E3 ubiquitin-protein ligase TM129</fullName>
    </submittedName>
</protein>
<dbReference type="EMBL" id="CASHTH010003041">
    <property type="protein sequence ID" value="CAI8039445.1"/>
    <property type="molecule type" value="Genomic_DNA"/>
</dbReference>
<dbReference type="Proteomes" id="UP001174909">
    <property type="component" value="Unassembled WGS sequence"/>
</dbReference>
<feature type="transmembrane region" description="Helical" evidence="6">
    <location>
        <begin position="6"/>
        <end position="24"/>
    </location>
</feature>
<dbReference type="GO" id="GO:0016020">
    <property type="term" value="C:membrane"/>
    <property type="evidence" value="ECO:0007669"/>
    <property type="project" value="UniProtKB-SubCell"/>
</dbReference>
<dbReference type="PANTHER" id="PTHR31322">
    <property type="entry name" value="E3 UBIQUITIN-PROTEIN LIGASE TM129"/>
    <property type="match status" value="1"/>
</dbReference>
<feature type="transmembrane region" description="Helical" evidence="6">
    <location>
        <begin position="91"/>
        <end position="118"/>
    </location>
</feature>
<evidence type="ECO:0000256" key="4">
    <source>
        <dbReference type="ARBA" id="ARBA00022989"/>
    </source>
</evidence>
<gene>
    <name evidence="7" type="ORF">GBAR_LOCUS21945</name>
</gene>
<dbReference type="GO" id="GO:0016567">
    <property type="term" value="P:protein ubiquitination"/>
    <property type="evidence" value="ECO:0007669"/>
    <property type="project" value="InterPro"/>
</dbReference>
<dbReference type="InterPro" id="IPR018801">
    <property type="entry name" value="TM129"/>
</dbReference>
<evidence type="ECO:0000256" key="5">
    <source>
        <dbReference type="ARBA" id="ARBA00023136"/>
    </source>
</evidence>
<dbReference type="Pfam" id="PF10272">
    <property type="entry name" value="Tmpp129"/>
    <property type="match status" value="1"/>
</dbReference>
<accession>A0AA35X612</accession>
<evidence type="ECO:0000256" key="6">
    <source>
        <dbReference type="SAM" id="Phobius"/>
    </source>
</evidence>
<evidence type="ECO:0000256" key="2">
    <source>
        <dbReference type="ARBA" id="ARBA00007332"/>
    </source>
</evidence>
<name>A0AA35X612_GEOBA</name>
<sequence>MVGVWVLYSSVFGLYSLMEVLGLMPQEVRSAGITLPAIFSPLYGDQNIDFVGYHVKRTTVTVLLHLLLPVVYCLGLGIVEPEWNMFNPWTISMPLALLWCASFGAALVGITTATRWYADSWKSHPLMKTLARTGQPPRIAASSVNLEFRDIDKFVASLGGSVVIVTDSWILQTNVHGVDIVHQRDAVLHVSSSEEHSLTTEGTSAQYLNISVQSINTEIYKSFSIRLNSLQYTQLTERLMSPIRVARSVLIHQSIADRFSVAFRDQVARNGAYTQPPGSPAMEPCVGCLQARPEVKLSKQCENDQCRQCFCRPMWCMSCMSKWYSARQDQYHLETWMSGTAPCPMCRATFCMLDDSLSVRLAAKQHLTKNNLSLSLFYYSRLSSFLPILKNVLIAKI</sequence>
<keyword evidence="5 6" id="KW-0472">Membrane</keyword>
<dbReference type="GO" id="GO:0005783">
    <property type="term" value="C:endoplasmic reticulum"/>
    <property type="evidence" value="ECO:0007669"/>
    <property type="project" value="TreeGrafter"/>
</dbReference>
<keyword evidence="8" id="KW-1185">Reference proteome</keyword>
<evidence type="ECO:0000256" key="1">
    <source>
        <dbReference type="ARBA" id="ARBA00004141"/>
    </source>
</evidence>
<organism evidence="7 8">
    <name type="scientific">Geodia barretti</name>
    <name type="common">Barrett's horny sponge</name>
    <dbReference type="NCBI Taxonomy" id="519541"/>
    <lineage>
        <taxon>Eukaryota</taxon>
        <taxon>Metazoa</taxon>
        <taxon>Porifera</taxon>
        <taxon>Demospongiae</taxon>
        <taxon>Heteroscleromorpha</taxon>
        <taxon>Tetractinellida</taxon>
        <taxon>Astrophorina</taxon>
        <taxon>Geodiidae</taxon>
        <taxon>Geodia</taxon>
    </lineage>
</organism>
<feature type="transmembrane region" description="Helical" evidence="6">
    <location>
        <begin position="60"/>
        <end position="79"/>
    </location>
</feature>
<dbReference type="PANTHER" id="PTHR31322:SF2">
    <property type="entry name" value="E3 UBIQUITIN-PROTEIN LIGASE TM129"/>
    <property type="match status" value="1"/>
</dbReference>